<reference evidence="1" key="1">
    <citation type="submission" date="2022-06" db="EMBL/GenBank/DDBJ databases">
        <title>Uncovering the hologenomic basis of an extraordinary plant invasion.</title>
        <authorList>
            <person name="Bieker V.C."/>
            <person name="Martin M.D."/>
            <person name="Gilbert T."/>
            <person name="Hodgins K."/>
            <person name="Battlay P."/>
            <person name="Petersen B."/>
            <person name="Wilson J."/>
        </authorList>
    </citation>
    <scope>NUCLEOTIDE SEQUENCE</scope>
    <source>
        <strain evidence="1">AA19_3_7</strain>
        <tissue evidence="1">Leaf</tissue>
    </source>
</reference>
<dbReference type="Proteomes" id="UP001206925">
    <property type="component" value="Unassembled WGS sequence"/>
</dbReference>
<dbReference type="AlphaFoldDB" id="A0AAD5GL37"/>
<evidence type="ECO:0000313" key="2">
    <source>
        <dbReference type="Proteomes" id="UP001206925"/>
    </source>
</evidence>
<keyword evidence="2" id="KW-1185">Reference proteome</keyword>
<comment type="caution">
    <text evidence="1">The sequence shown here is derived from an EMBL/GenBank/DDBJ whole genome shotgun (WGS) entry which is preliminary data.</text>
</comment>
<accession>A0AAD5GL37</accession>
<feature type="non-terminal residue" evidence="1">
    <location>
        <position position="1"/>
    </location>
</feature>
<evidence type="ECO:0000313" key="1">
    <source>
        <dbReference type="EMBL" id="KAI7746935.1"/>
    </source>
</evidence>
<proteinExistence type="predicted"/>
<name>A0AAD5GL37_AMBAR</name>
<sequence length="88" mass="9780">MGTDKQSVGILDTINMETVRTMLTHTYPYPHEHSRHAIIAVYSMDISGGFIPSSKLSVDGLFLGLWYIGVVSRMAGRRPNILTVLQNC</sequence>
<protein>
    <submittedName>
        <fullName evidence="1">Uncharacterized protein</fullName>
    </submittedName>
</protein>
<gene>
    <name evidence="1" type="ORF">M8C21_020664</name>
</gene>
<dbReference type="EMBL" id="JAMZMK010006873">
    <property type="protein sequence ID" value="KAI7746935.1"/>
    <property type="molecule type" value="Genomic_DNA"/>
</dbReference>
<organism evidence="1 2">
    <name type="scientific">Ambrosia artemisiifolia</name>
    <name type="common">Common ragweed</name>
    <dbReference type="NCBI Taxonomy" id="4212"/>
    <lineage>
        <taxon>Eukaryota</taxon>
        <taxon>Viridiplantae</taxon>
        <taxon>Streptophyta</taxon>
        <taxon>Embryophyta</taxon>
        <taxon>Tracheophyta</taxon>
        <taxon>Spermatophyta</taxon>
        <taxon>Magnoliopsida</taxon>
        <taxon>eudicotyledons</taxon>
        <taxon>Gunneridae</taxon>
        <taxon>Pentapetalae</taxon>
        <taxon>asterids</taxon>
        <taxon>campanulids</taxon>
        <taxon>Asterales</taxon>
        <taxon>Asteraceae</taxon>
        <taxon>Asteroideae</taxon>
        <taxon>Heliantheae alliance</taxon>
        <taxon>Heliantheae</taxon>
        <taxon>Ambrosia</taxon>
    </lineage>
</organism>